<dbReference type="InterPro" id="IPR036280">
    <property type="entry name" value="Multihaem_cyt_sf"/>
</dbReference>
<dbReference type="EMBL" id="MT143993">
    <property type="protein sequence ID" value="QJA45578.1"/>
    <property type="molecule type" value="Genomic_DNA"/>
</dbReference>
<proteinExistence type="predicted"/>
<dbReference type="AlphaFoldDB" id="A0A6H1ZDG4"/>
<gene>
    <name evidence="1" type="ORF">TM448A00260_0007</name>
</gene>
<sequence length="95" mass="11270">MDTKIVKYHNKLLTTEIKSIIKTLIVERDGKLCHRCHKENAKEIHHLKYTEYPVLNDLVMLCHNCHIDITVENRGHKRRKGLNSAEIRRLQRLGF</sequence>
<organism evidence="1">
    <name type="scientific">viral metagenome</name>
    <dbReference type="NCBI Taxonomy" id="1070528"/>
    <lineage>
        <taxon>unclassified sequences</taxon>
        <taxon>metagenomes</taxon>
        <taxon>organismal metagenomes</taxon>
    </lineage>
</organism>
<reference evidence="1" key="1">
    <citation type="submission" date="2020-03" db="EMBL/GenBank/DDBJ databases">
        <title>The deep terrestrial virosphere.</title>
        <authorList>
            <person name="Holmfeldt K."/>
            <person name="Nilsson E."/>
            <person name="Simone D."/>
            <person name="Lopez-Fernandez M."/>
            <person name="Wu X."/>
            <person name="de Brujin I."/>
            <person name="Lundin D."/>
            <person name="Andersson A."/>
            <person name="Bertilsson S."/>
            <person name="Dopson M."/>
        </authorList>
    </citation>
    <scope>NUCLEOTIDE SEQUENCE</scope>
    <source>
        <strain evidence="1">TM448A00260</strain>
    </source>
</reference>
<name>A0A6H1ZDG4_9ZZZZ</name>
<protein>
    <submittedName>
        <fullName evidence="1">Uncharacterized protein</fullName>
    </submittedName>
</protein>
<evidence type="ECO:0000313" key="1">
    <source>
        <dbReference type="EMBL" id="QJA45578.1"/>
    </source>
</evidence>
<accession>A0A6H1ZDG4</accession>
<dbReference type="SUPFAM" id="SSF48695">
    <property type="entry name" value="Multiheme cytochromes"/>
    <property type="match status" value="1"/>
</dbReference>